<dbReference type="GO" id="GO:0008270">
    <property type="term" value="F:zinc ion binding"/>
    <property type="evidence" value="ECO:0007669"/>
    <property type="project" value="InterPro"/>
</dbReference>
<name>A0A5C3PWF8_9APHY</name>
<dbReference type="Pfam" id="PF00172">
    <property type="entry name" value="Zn_clus"/>
    <property type="match status" value="1"/>
</dbReference>
<dbReference type="Gene3D" id="4.10.240.10">
    <property type="entry name" value="Zn(2)-C6 fungal-type DNA-binding domain"/>
    <property type="match status" value="1"/>
</dbReference>
<evidence type="ECO:0000313" key="3">
    <source>
        <dbReference type="Proteomes" id="UP000308197"/>
    </source>
</evidence>
<dbReference type="InterPro" id="IPR001138">
    <property type="entry name" value="Zn2Cys6_DnaBD"/>
</dbReference>
<dbReference type="Proteomes" id="UP000308197">
    <property type="component" value="Unassembled WGS sequence"/>
</dbReference>
<dbReference type="SUPFAM" id="SSF57701">
    <property type="entry name" value="Zn2/Cys6 DNA-binding domain"/>
    <property type="match status" value="1"/>
</dbReference>
<dbReference type="InParanoid" id="A0A5C3PWF8"/>
<dbReference type="GO" id="GO:0000981">
    <property type="term" value="F:DNA-binding transcription factor activity, RNA polymerase II-specific"/>
    <property type="evidence" value="ECO:0007669"/>
    <property type="project" value="InterPro"/>
</dbReference>
<feature type="domain" description="Zn(2)-C6 fungal-type" evidence="1">
    <location>
        <begin position="51"/>
        <end position="83"/>
    </location>
</feature>
<dbReference type="InterPro" id="IPR036864">
    <property type="entry name" value="Zn2-C6_fun-type_DNA-bd_sf"/>
</dbReference>
<dbReference type="EMBL" id="ML211046">
    <property type="protein sequence ID" value="TFK90423.1"/>
    <property type="molecule type" value="Genomic_DNA"/>
</dbReference>
<feature type="non-terminal residue" evidence="2">
    <location>
        <position position="1"/>
    </location>
</feature>
<dbReference type="CDD" id="cd00067">
    <property type="entry name" value="GAL4"/>
    <property type="match status" value="1"/>
</dbReference>
<dbReference type="PROSITE" id="PS00463">
    <property type="entry name" value="ZN2_CY6_FUNGAL_1"/>
    <property type="match status" value="2"/>
</dbReference>
<organism evidence="2 3">
    <name type="scientific">Polyporus arcularius HHB13444</name>
    <dbReference type="NCBI Taxonomy" id="1314778"/>
    <lineage>
        <taxon>Eukaryota</taxon>
        <taxon>Fungi</taxon>
        <taxon>Dikarya</taxon>
        <taxon>Basidiomycota</taxon>
        <taxon>Agaricomycotina</taxon>
        <taxon>Agaricomycetes</taxon>
        <taxon>Polyporales</taxon>
        <taxon>Polyporaceae</taxon>
        <taxon>Polyporus</taxon>
    </lineage>
</organism>
<dbReference type="PROSITE" id="PS50048">
    <property type="entry name" value="ZN2_CY6_FUNGAL_2"/>
    <property type="match status" value="2"/>
</dbReference>
<gene>
    <name evidence="2" type="ORF">K466DRAFT_583750</name>
</gene>
<feature type="domain" description="Zn(2)-C6 fungal-type" evidence="1">
    <location>
        <begin position="8"/>
        <end position="40"/>
    </location>
</feature>
<dbReference type="AlphaFoldDB" id="A0A5C3PWF8"/>
<keyword evidence="3" id="KW-1185">Reference proteome</keyword>
<protein>
    <recommendedName>
        <fullName evidence="1">Zn(2)-C6 fungal-type domain-containing protein</fullName>
    </recommendedName>
</protein>
<evidence type="ECO:0000259" key="1">
    <source>
        <dbReference type="PROSITE" id="PS50048"/>
    </source>
</evidence>
<sequence>MAPGGKAACTGCSRRKLKCEDVLGQEACKECAAKERPCARPAPGRKRCKKACALCKRDKLRCEESGQGPACSRCVDLNVDCSFVVDEGPAANQAHTVPCASTVPSSSAPTDDEQNGVLSPVATLSGDVYLAAVDDGMTGSTSASTPVSPLSPWLAKILAPSP</sequence>
<evidence type="ECO:0000313" key="2">
    <source>
        <dbReference type="EMBL" id="TFK90423.1"/>
    </source>
</evidence>
<reference evidence="2 3" key="1">
    <citation type="journal article" date="2019" name="Nat. Ecol. Evol.">
        <title>Megaphylogeny resolves global patterns of mushroom evolution.</title>
        <authorList>
            <person name="Varga T."/>
            <person name="Krizsan K."/>
            <person name="Foldi C."/>
            <person name="Dima B."/>
            <person name="Sanchez-Garcia M."/>
            <person name="Sanchez-Ramirez S."/>
            <person name="Szollosi G.J."/>
            <person name="Szarkandi J.G."/>
            <person name="Papp V."/>
            <person name="Albert L."/>
            <person name="Andreopoulos W."/>
            <person name="Angelini C."/>
            <person name="Antonin V."/>
            <person name="Barry K.W."/>
            <person name="Bougher N.L."/>
            <person name="Buchanan P."/>
            <person name="Buyck B."/>
            <person name="Bense V."/>
            <person name="Catcheside P."/>
            <person name="Chovatia M."/>
            <person name="Cooper J."/>
            <person name="Damon W."/>
            <person name="Desjardin D."/>
            <person name="Finy P."/>
            <person name="Geml J."/>
            <person name="Haridas S."/>
            <person name="Hughes K."/>
            <person name="Justo A."/>
            <person name="Karasinski D."/>
            <person name="Kautmanova I."/>
            <person name="Kiss B."/>
            <person name="Kocsube S."/>
            <person name="Kotiranta H."/>
            <person name="LaButti K.M."/>
            <person name="Lechner B.E."/>
            <person name="Liimatainen K."/>
            <person name="Lipzen A."/>
            <person name="Lukacs Z."/>
            <person name="Mihaltcheva S."/>
            <person name="Morgado L.N."/>
            <person name="Niskanen T."/>
            <person name="Noordeloos M.E."/>
            <person name="Ohm R.A."/>
            <person name="Ortiz-Santana B."/>
            <person name="Ovrebo C."/>
            <person name="Racz N."/>
            <person name="Riley R."/>
            <person name="Savchenko A."/>
            <person name="Shiryaev A."/>
            <person name="Soop K."/>
            <person name="Spirin V."/>
            <person name="Szebenyi C."/>
            <person name="Tomsovsky M."/>
            <person name="Tulloss R.E."/>
            <person name="Uehling J."/>
            <person name="Grigoriev I.V."/>
            <person name="Vagvolgyi C."/>
            <person name="Papp T."/>
            <person name="Martin F.M."/>
            <person name="Miettinen O."/>
            <person name="Hibbett D.S."/>
            <person name="Nagy L.G."/>
        </authorList>
    </citation>
    <scope>NUCLEOTIDE SEQUENCE [LARGE SCALE GENOMIC DNA]</scope>
    <source>
        <strain evidence="2 3">HHB13444</strain>
    </source>
</reference>
<dbReference type="SMART" id="SM00066">
    <property type="entry name" value="GAL4"/>
    <property type="match status" value="2"/>
</dbReference>
<proteinExistence type="predicted"/>
<accession>A0A5C3PWF8</accession>